<feature type="compositionally biased region" description="Basic and acidic residues" evidence="1">
    <location>
        <begin position="616"/>
        <end position="628"/>
    </location>
</feature>
<reference evidence="2 3" key="1">
    <citation type="submission" date="2005-09" db="EMBL/GenBank/DDBJ databases">
        <authorList>
            <person name="Woods D.E."/>
            <person name="Nierman W.C."/>
        </authorList>
    </citation>
    <scope>NUCLEOTIDE SEQUENCE [LARGE SCALE GENOMIC DNA]</scope>
    <source>
        <strain evidence="2 3">1710b</strain>
    </source>
</reference>
<feature type="region of interest" description="Disordered" evidence="1">
    <location>
        <begin position="586"/>
        <end position="628"/>
    </location>
</feature>
<dbReference type="HOGENOM" id="CLU_287108_0_0_4"/>
<feature type="compositionally biased region" description="Basic residues" evidence="1">
    <location>
        <begin position="649"/>
        <end position="662"/>
    </location>
</feature>
<feature type="compositionally biased region" description="Basic and acidic residues" evidence="1">
    <location>
        <begin position="911"/>
        <end position="924"/>
    </location>
</feature>
<feature type="region of interest" description="Disordered" evidence="1">
    <location>
        <begin position="507"/>
        <end position="556"/>
    </location>
</feature>
<protein>
    <submittedName>
        <fullName evidence="2">Uncharacterized protein</fullName>
    </submittedName>
</protein>
<name>Q3JP97_BURP1</name>
<evidence type="ECO:0000256" key="1">
    <source>
        <dbReference type="SAM" id="MobiDB-lite"/>
    </source>
</evidence>
<feature type="region of interest" description="Disordered" evidence="1">
    <location>
        <begin position="730"/>
        <end position="827"/>
    </location>
</feature>
<feature type="region of interest" description="Disordered" evidence="1">
    <location>
        <begin position="897"/>
        <end position="924"/>
    </location>
</feature>
<dbReference type="AlphaFoldDB" id="Q3JP97"/>
<proteinExistence type="predicted"/>
<dbReference type="KEGG" id="bpm:BURPS1710b_3236"/>
<feature type="region of interest" description="Disordered" evidence="1">
    <location>
        <begin position="989"/>
        <end position="1014"/>
    </location>
</feature>
<evidence type="ECO:0000313" key="3">
    <source>
        <dbReference type="Proteomes" id="UP000002700"/>
    </source>
</evidence>
<dbReference type="EMBL" id="CP000124">
    <property type="protein sequence ID" value="ABA47661.1"/>
    <property type="molecule type" value="Genomic_DNA"/>
</dbReference>
<feature type="compositionally biased region" description="Basic residues" evidence="1">
    <location>
        <begin position="1002"/>
        <end position="1014"/>
    </location>
</feature>
<accession>Q3JP97</accession>
<feature type="region of interest" description="Disordered" evidence="1">
    <location>
        <begin position="60"/>
        <end position="79"/>
    </location>
</feature>
<feature type="compositionally biased region" description="Basic and acidic residues" evidence="1">
    <location>
        <begin position="774"/>
        <end position="820"/>
    </location>
</feature>
<dbReference type="Proteomes" id="UP000002700">
    <property type="component" value="Chromosome I"/>
</dbReference>
<evidence type="ECO:0000313" key="2">
    <source>
        <dbReference type="EMBL" id="ABA47661.1"/>
    </source>
</evidence>
<feature type="region of interest" description="Disordered" evidence="1">
    <location>
        <begin position="647"/>
        <end position="685"/>
    </location>
</feature>
<sequence>MNAKKAPARRRGFFCVRGGHIACATRARSRADLSQVGCPSSARLRGRRRARDRREAKRAANARAASARRAQHSEERLNPRLRAAENQRVDVVRTFVRVHHLEVHEVARDAEFVRDAIAAQHVAGEAGDVERLAARIALHDRRDLDGGGAFVLHPAEPQHALQAERDLGLHVGELLLDQLVRGERAAELLAIEHILARDVPARFGRAERPPRDAVARRVQARERAAQPLHVRQDVLFGDERFVEHDFTRDRRAQPHLAVDRRRRQPFAALFENEAANLVAAVFVELGPDDEHVGDRRIRDPHLRAGQRVPARHLPRARDHAAGIGAVVRLGQPEAADPFARRELRQVLFLLRVGAEFEDRHHHERRLHRHHRPITRIDALDFARDEPVTHVVEAGAAVLLGDRRAEEADLAHFTEDRRVGGLVAERFGHARRELALRVSVRGVAHHALIVGELLVEQQRIVPVEGCGSHLVISSLDYSSAVQNNVLQIEPSVSPHEFFDHRCRHARRTQVRRRPRPGAGSAARVPARRDDARQPRFRRAHRAAEGDRQPARIHADGARLSALRRRARQVRARRGRAVARLRVARGLGHARARAAAHAGARARDRRGSVARLPRRSRHDLPGDDSQRDGADARAGVRLAAVDADELDGARVSRRAASRRARGALRRAAQDGGEGAGGGGARRRGAARGRCVRGRRLLLFVWRLARRRERGRRAVSRAARRALADSQLQRAGVVDGRGRVPQPDWPEAEGARAAARRTGLSPRAAAGEPLEGGRSVEASKPRSPEAPKPRSPEAPKPRSPEAPKPRSPEAPKPRSPEAPKPRSPEAVFRRPACRRGSVAVRFHAASRARREAARAIGCIVDAVSPRILMPREQEVRDVEFGIAGRRMRVRRDSLPDRRHAERRGLLSLPAVPADDGRRPDRLGDGADRRVRVREGRAARVRVERMGRAAFLPAVWRAARIPAFGRAFDGRSQLRDARRSVGDRAESAYVVREPHSRPGGGGRSAGARRRRPLSAPSRLHRCRPAAVTGRAACGPSGASAASVLLAFGRSASFACGALGVRATAIEAGDLSMRGDARH</sequence>
<organism evidence="2 3">
    <name type="scientific">Burkholderia pseudomallei (strain 1710b)</name>
    <dbReference type="NCBI Taxonomy" id="320372"/>
    <lineage>
        <taxon>Bacteria</taxon>
        <taxon>Pseudomonadati</taxon>
        <taxon>Pseudomonadota</taxon>
        <taxon>Betaproteobacteria</taxon>
        <taxon>Burkholderiales</taxon>
        <taxon>Burkholderiaceae</taxon>
        <taxon>Burkholderia</taxon>
        <taxon>pseudomallei group</taxon>
    </lineage>
</organism>
<dbReference type="EnsemblBacteria" id="ABA47661">
    <property type="protein sequence ID" value="ABA47661"/>
    <property type="gene ID" value="BURPS1710b_3236"/>
</dbReference>
<gene>
    <name evidence="2" type="ordered locus">BURPS1710b_3236</name>
</gene>
<feature type="compositionally biased region" description="Basic and acidic residues" evidence="1">
    <location>
        <begin position="540"/>
        <end position="555"/>
    </location>
</feature>